<gene>
    <name evidence="6" type="ORF">DKW60_22215</name>
</gene>
<dbReference type="OrthoDB" id="9786526at2"/>
<evidence type="ECO:0000256" key="1">
    <source>
        <dbReference type="ARBA" id="ARBA00009437"/>
    </source>
</evidence>
<dbReference type="InterPro" id="IPR050176">
    <property type="entry name" value="LTTR"/>
</dbReference>
<dbReference type="Proteomes" id="UP000245539">
    <property type="component" value="Unassembled WGS sequence"/>
</dbReference>
<comment type="caution">
    <text evidence="6">The sequence shown here is derived from an EMBL/GenBank/DDBJ whole genome shotgun (WGS) entry which is preliminary data.</text>
</comment>
<keyword evidence="7" id="KW-1185">Reference proteome</keyword>
<proteinExistence type="inferred from homology"/>
<evidence type="ECO:0000313" key="7">
    <source>
        <dbReference type="Proteomes" id="UP000245539"/>
    </source>
</evidence>
<dbReference type="SUPFAM" id="SSF53850">
    <property type="entry name" value="Periplasmic binding protein-like II"/>
    <property type="match status" value="1"/>
</dbReference>
<dbReference type="InterPro" id="IPR005119">
    <property type="entry name" value="LysR_subst-bd"/>
</dbReference>
<evidence type="ECO:0000313" key="6">
    <source>
        <dbReference type="EMBL" id="PWQ92228.1"/>
    </source>
</evidence>
<dbReference type="RefSeq" id="WP_109839848.1">
    <property type="nucleotide sequence ID" value="NZ_QGKM01000108.1"/>
</dbReference>
<dbReference type="InterPro" id="IPR036388">
    <property type="entry name" value="WH-like_DNA-bd_sf"/>
</dbReference>
<evidence type="ECO:0000259" key="5">
    <source>
        <dbReference type="PROSITE" id="PS50931"/>
    </source>
</evidence>
<dbReference type="Gene3D" id="1.10.10.10">
    <property type="entry name" value="Winged helix-like DNA-binding domain superfamily/Winged helix DNA-binding domain"/>
    <property type="match status" value="1"/>
</dbReference>
<protein>
    <submittedName>
        <fullName evidence="6">LysR family transcriptional regulator</fullName>
    </submittedName>
</protein>
<keyword evidence="3" id="KW-0238">DNA-binding</keyword>
<dbReference type="PRINTS" id="PR00039">
    <property type="entry name" value="HTHLYSR"/>
</dbReference>
<organism evidence="6 7">
    <name type="scientific">Leucothrix pacifica</name>
    <dbReference type="NCBI Taxonomy" id="1247513"/>
    <lineage>
        <taxon>Bacteria</taxon>
        <taxon>Pseudomonadati</taxon>
        <taxon>Pseudomonadota</taxon>
        <taxon>Gammaproteobacteria</taxon>
        <taxon>Thiotrichales</taxon>
        <taxon>Thiotrichaceae</taxon>
        <taxon>Leucothrix</taxon>
    </lineage>
</organism>
<dbReference type="AlphaFoldDB" id="A0A317C0Z1"/>
<dbReference type="PANTHER" id="PTHR30579:SF8">
    <property type="entry name" value="HTH-TYPE TRANSCRIPTIONAL REGULATOR HDFR"/>
    <property type="match status" value="1"/>
</dbReference>
<dbReference type="Pfam" id="PF03466">
    <property type="entry name" value="LysR_substrate"/>
    <property type="match status" value="1"/>
</dbReference>
<evidence type="ECO:0000256" key="4">
    <source>
        <dbReference type="ARBA" id="ARBA00023163"/>
    </source>
</evidence>
<dbReference type="InterPro" id="IPR000847">
    <property type="entry name" value="LysR_HTH_N"/>
</dbReference>
<keyword evidence="4" id="KW-0804">Transcription</keyword>
<dbReference type="GO" id="GO:0003700">
    <property type="term" value="F:DNA-binding transcription factor activity"/>
    <property type="evidence" value="ECO:0007669"/>
    <property type="project" value="InterPro"/>
</dbReference>
<dbReference type="Pfam" id="PF00126">
    <property type="entry name" value="HTH_1"/>
    <property type="match status" value="1"/>
</dbReference>
<accession>A0A317C0Z1</accession>
<feature type="domain" description="HTH lysR-type" evidence="5">
    <location>
        <begin position="1"/>
        <end position="58"/>
    </location>
</feature>
<reference evidence="6 7" key="1">
    <citation type="submission" date="2018-05" db="EMBL/GenBank/DDBJ databases">
        <title>Leucothrix arctica sp. nov., isolated from Arctic seawater.</title>
        <authorList>
            <person name="Choi A."/>
            <person name="Baek K."/>
        </authorList>
    </citation>
    <scope>NUCLEOTIDE SEQUENCE [LARGE SCALE GENOMIC DNA]</scope>
    <source>
        <strain evidence="6 7">JCM 18388</strain>
    </source>
</reference>
<dbReference type="PROSITE" id="PS50931">
    <property type="entry name" value="HTH_LYSR"/>
    <property type="match status" value="1"/>
</dbReference>
<dbReference type="GO" id="GO:0003677">
    <property type="term" value="F:DNA binding"/>
    <property type="evidence" value="ECO:0007669"/>
    <property type="project" value="UniProtKB-KW"/>
</dbReference>
<dbReference type="Gene3D" id="3.40.190.10">
    <property type="entry name" value="Periplasmic binding protein-like II"/>
    <property type="match status" value="2"/>
</dbReference>
<comment type="similarity">
    <text evidence="1">Belongs to the LysR transcriptional regulatory family.</text>
</comment>
<evidence type="ECO:0000256" key="3">
    <source>
        <dbReference type="ARBA" id="ARBA00023125"/>
    </source>
</evidence>
<dbReference type="FunFam" id="1.10.10.10:FF:000001">
    <property type="entry name" value="LysR family transcriptional regulator"/>
    <property type="match status" value="1"/>
</dbReference>
<dbReference type="SUPFAM" id="SSF46785">
    <property type="entry name" value="Winged helix' DNA-binding domain"/>
    <property type="match status" value="1"/>
</dbReference>
<sequence length="284" mass="31769">MYIDHIKTFLEVTSTGSFQLAAEKLYVTQSTVSARIKALEDQLNRPLFIRKRSGVELTAGGQRFHPHALTVVQAWGRAKQEVALPEALTSITNLGIQLNHWDQLATPWLLWMEQHMPESATQIIAEYSDTLMRKVRDGVLDLAVMYQPQQRPGVAIEPLMSESLIMVSSTPRKISTGQVPGYIFVDWGDAFHTEHSMAFPDAPTHRMTIGLGAVALDHILKRGGSGYFIQSMVTELVTNGQLYRVEDAPVFQRPLYLVYQEEPINPELLEVAIQGLKEVSLAVS</sequence>
<dbReference type="PANTHER" id="PTHR30579">
    <property type="entry name" value="TRANSCRIPTIONAL REGULATOR"/>
    <property type="match status" value="1"/>
</dbReference>
<name>A0A317C0Z1_9GAMM</name>
<dbReference type="EMBL" id="QGKM01000108">
    <property type="protein sequence ID" value="PWQ92228.1"/>
    <property type="molecule type" value="Genomic_DNA"/>
</dbReference>
<evidence type="ECO:0000256" key="2">
    <source>
        <dbReference type="ARBA" id="ARBA00023015"/>
    </source>
</evidence>
<keyword evidence="2" id="KW-0805">Transcription regulation</keyword>
<dbReference type="InterPro" id="IPR036390">
    <property type="entry name" value="WH_DNA-bd_sf"/>
</dbReference>